<dbReference type="EMBL" id="JACHIW010000001">
    <property type="protein sequence ID" value="MBB5156464.1"/>
    <property type="molecule type" value="Genomic_DNA"/>
</dbReference>
<protein>
    <submittedName>
        <fullName evidence="1">Uncharacterized protein</fullName>
    </submittedName>
</protein>
<accession>A0A840Q728</accession>
<keyword evidence="2" id="KW-1185">Reference proteome</keyword>
<dbReference type="AlphaFoldDB" id="A0A840Q728"/>
<organism evidence="1 2">
    <name type="scientific">Saccharopolyspora phatthalungensis</name>
    <dbReference type="NCBI Taxonomy" id="664693"/>
    <lineage>
        <taxon>Bacteria</taxon>
        <taxon>Bacillati</taxon>
        <taxon>Actinomycetota</taxon>
        <taxon>Actinomycetes</taxon>
        <taxon>Pseudonocardiales</taxon>
        <taxon>Pseudonocardiaceae</taxon>
        <taxon>Saccharopolyspora</taxon>
    </lineage>
</organism>
<proteinExistence type="predicted"/>
<sequence length="116" mass="12828">MTCSVDNELARRKPGGGSVECDPFEHRICELVGKARHQWPPELTVTGCWLSESSWLVGNQDLTRQFLGGARSKLPAQQRARACSAKAEPDLNGGTHRYADMVHRLSRLNTAKPSRA</sequence>
<dbReference type="RefSeq" id="WP_184727601.1">
    <property type="nucleotide sequence ID" value="NZ_JACHIW010000001.1"/>
</dbReference>
<reference evidence="1 2" key="1">
    <citation type="submission" date="2020-08" db="EMBL/GenBank/DDBJ databases">
        <title>Sequencing the genomes of 1000 actinobacteria strains.</title>
        <authorList>
            <person name="Klenk H.-P."/>
        </authorList>
    </citation>
    <scope>NUCLEOTIDE SEQUENCE [LARGE SCALE GENOMIC DNA]</scope>
    <source>
        <strain evidence="1 2">DSM 45584</strain>
    </source>
</reference>
<dbReference type="Proteomes" id="UP000584374">
    <property type="component" value="Unassembled WGS sequence"/>
</dbReference>
<evidence type="ECO:0000313" key="1">
    <source>
        <dbReference type="EMBL" id="MBB5156464.1"/>
    </source>
</evidence>
<gene>
    <name evidence="1" type="ORF">BJ970_003998</name>
</gene>
<evidence type="ECO:0000313" key="2">
    <source>
        <dbReference type="Proteomes" id="UP000584374"/>
    </source>
</evidence>
<name>A0A840Q728_9PSEU</name>
<comment type="caution">
    <text evidence="1">The sequence shown here is derived from an EMBL/GenBank/DDBJ whole genome shotgun (WGS) entry which is preliminary data.</text>
</comment>